<accession>X1EPD2</accession>
<proteinExistence type="predicted"/>
<organism evidence="1">
    <name type="scientific">marine sediment metagenome</name>
    <dbReference type="NCBI Taxonomy" id="412755"/>
    <lineage>
        <taxon>unclassified sequences</taxon>
        <taxon>metagenomes</taxon>
        <taxon>ecological metagenomes</taxon>
    </lineage>
</organism>
<name>X1EPD2_9ZZZZ</name>
<evidence type="ECO:0000313" key="1">
    <source>
        <dbReference type="EMBL" id="GAH22200.1"/>
    </source>
</evidence>
<dbReference type="AlphaFoldDB" id="X1EPD2"/>
<gene>
    <name evidence="1" type="ORF">S01H4_65036</name>
</gene>
<dbReference type="EMBL" id="BART01039646">
    <property type="protein sequence ID" value="GAH22200.1"/>
    <property type="molecule type" value="Genomic_DNA"/>
</dbReference>
<dbReference type="Gene3D" id="3.30.720.90">
    <property type="match status" value="1"/>
</dbReference>
<comment type="caution">
    <text evidence="1">The sequence shown here is derived from an EMBL/GenBank/DDBJ whole genome shotgun (WGS) entry which is preliminary data.</text>
</comment>
<protein>
    <submittedName>
        <fullName evidence="1">Uncharacterized protein</fullName>
    </submittedName>
</protein>
<feature type="non-terminal residue" evidence="1">
    <location>
        <position position="1"/>
    </location>
</feature>
<sequence length="43" mass="5022">GEKCLRDVVKLKLRTKKILYTYKTDPATAERILRNITCDVIEL</sequence>
<reference evidence="1" key="1">
    <citation type="journal article" date="2014" name="Front. Microbiol.">
        <title>High frequency of phylogenetically diverse reductive dehalogenase-homologous genes in deep subseafloor sedimentary metagenomes.</title>
        <authorList>
            <person name="Kawai M."/>
            <person name="Futagami T."/>
            <person name="Toyoda A."/>
            <person name="Takaki Y."/>
            <person name="Nishi S."/>
            <person name="Hori S."/>
            <person name="Arai W."/>
            <person name="Tsubouchi T."/>
            <person name="Morono Y."/>
            <person name="Uchiyama I."/>
            <person name="Ito T."/>
            <person name="Fujiyama A."/>
            <person name="Inagaki F."/>
            <person name="Takami H."/>
        </authorList>
    </citation>
    <scope>NUCLEOTIDE SEQUENCE</scope>
    <source>
        <strain evidence="1">Expedition CK06-06</strain>
    </source>
</reference>
<dbReference type="InterPro" id="IPR038464">
    <property type="entry name" value="Ribosomal_eL38_sf"/>
</dbReference>